<gene>
    <name evidence="8" type="ORF">GCM10009107_37100</name>
</gene>
<keyword evidence="1" id="KW-0001">2Fe-2S</keyword>
<reference evidence="9" key="1">
    <citation type="journal article" date="2019" name="Int. J. Syst. Evol. Microbiol.">
        <title>The Global Catalogue of Microorganisms (GCM) 10K type strain sequencing project: providing services to taxonomists for standard genome sequencing and annotation.</title>
        <authorList>
            <consortium name="The Broad Institute Genomics Platform"/>
            <consortium name="The Broad Institute Genome Sequencing Center for Infectious Disease"/>
            <person name="Wu L."/>
            <person name="Ma J."/>
        </authorList>
    </citation>
    <scope>NUCLEOTIDE SEQUENCE [LARGE SCALE GENOMIC DNA]</scope>
    <source>
        <strain evidence="9">JCM 15503</strain>
    </source>
</reference>
<dbReference type="RefSeq" id="WP_231011897.1">
    <property type="nucleotide sequence ID" value="NZ_BAAAEW010000023.1"/>
</dbReference>
<dbReference type="PANTHER" id="PTHR21266:SF60">
    <property type="entry name" value="3-KETOSTEROID-9-ALPHA-MONOOXYGENASE, OXYGENASE COMPONENT"/>
    <property type="match status" value="1"/>
</dbReference>
<keyword evidence="5" id="KW-0411">Iron-sulfur</keyword>
<protein>
    <recommendedName>
        <fullName evidence="7">Rieske domain-containing protein</fullName>
    </recommendedName>
</protein>
<sequence length="368" mass="39586">MPASPPASAAPSAPADPERAPPGAAEPPRPEAAVSHPVADAAACEGPGPWPVRLLGRDWVLWRDATGHLRAAPDQCPHRGAQLSLGRVAAGELQCPYHGWRFAGNGHCVAVPAVPGFVPPASHRLHCASLAEARGLVWLRPDGGPVQLPSFDAEADAGLHRLNVGPFDVAASAPRIVENFLDLAHFGLVHAGWLGDAEHLQVPDHQVEIVPADATTGRAEALRISGCKAWQPRAHEAAAEGAWVDYVYHLPAPYAAVLEKVPALDDGHREAIALLICPLDEERSRVWFRLAVPAEGGVSPEREAALREFQQAIFLQDRPVLESQRPRRLPLGLTDEGRMAREVHSAADKASAAYRRYLRRHLITFGVC</sequence>
<dbReference type="InterPro" id="IPR015881">
    <property type="entry name" value="ARHD_Rieske_2Fe_2S"/>
</dbReference>
<evidence type="ECO:0000256" key="1">
    <source>
        <dbReference type="ARBA" id="ARBA00022714"/>
    </source>
</evidence>
<keyword evidence="3" id="KW-0560">Oxidoreductase</keyword>
<evidence type="ECO:0000256" key="2">
    <source>
        <dbReference type="ARBA" id="ARBA00022723"/>
    </source>
</evidence>
<dbReference type="Gene3D" id="3.90.380.10">
    <property type="entry name" value="Naphthalene 1,2-dioxygenase Alpha Subunit, Chain A, domain 1"/>
    <property type="match status" value="1"/>
</dbReference>
<dbReference type="PROSITE" id="PS00570">
    <property type="entry name" value="RING_HYDROXYL_ALPHA"/>
    <property type="match status" value="1"/>
</dbReference>
<evidence type="ECO:0000256" key="5">
    <source>
        <dbReference type="ARBA" id="ARBA00023014"/>
    </source>
</evidence>
<dbReference type="Pfam" id="PF00355">
    <property type="entry name" value="Rieske"/>
    <property type="match status" value="1"/>
</dbReference>
<dbReference type="Proteomes" id="UP001500279">
    <property type="component" value="Unassembled WGS sequence"/>
</dbReference>
<keyword evidence="2" id="KW-0479">Metal-binding</keyword>
<keyword evidence="9" id="KW-1185">Reference proteome</keyword>
<proteinExistence type="predicted"/>
<organism evidence="8 9">
    <name type="scientific">Ideonella azotifigens</name>
    <dbReference type="NCBI Taxonomy" id="513160"/>
    <lineage>
        <taxon>Bacteria</taxon>
        <taxon>Pseudomonadati</taxon>
        <taxon>Pseudomonadota</taxon>
        <taxon>Betaproteobacteria</taxon>
        <taxon>Burkholderiales</taxon>
        <taxon>Sphaerotilaceae</taxon>
        <taxon>Ideonella</taxon>
    </lineage>
</organism>
<dbReference type="Pfam" id="PF19112">
    <property type="entry name" value="VanA_C"/>
    <property type="match status" value="1"/>
</dbReference>
<comment type="caution">
    <text evidence="8">The sequence shown here is derived from an EMBL/GenBank/DDBJ whole genome shotgun (WGS) entry which is preliminary data.</text>
</comment>
<feature type="domain" description="Rieske" evidence="7">
    <location>
        <begin position="35"/>
        <end position="139"/>
    </location>
</feature>
<dbReference type="InterPro" id="IPR050584">
    <property type="entry name" value="Cholesterol_7-desaturase"/>
</dbReference>
<keyword evidence="4" id="KW-0408">Iron</keyword>
<dbReference type="InterPro" id="IPR036922">
    <property type="entry name" value="Rieske_2Fe-2S_sf"/>
</dbReference>
<feature type="region of interest" description="Disordered" evidence="6">
    <location>
        <begin position="1"/>
        <end position="38"/>
    </location>
</feature>
<dbReference type="SUPFAM" id="SSF55961">
    <property type="entry name" value="Bet v1-like"/>
    <property type="match status" value="1"/>
</dbReference>
<evidence type="ECO:0000256" key="4">
    <source>
        <dbReference type="ARBA" id="ARBA00023004"/>
    </source>
</evidence>
<accession>A0ABP3VKA3</accession>
<evidence type="ECO:0000256" key="3">
    <source>
        <dbReference type="ARBA" id="ARBA00023002"/>
    </source>
</evidence>
<evidence type="ECO:0000256" key="6">
    <source>
        <dbReference type="SAM" id="MobiDB-lite"/>
    </source>
</evidence>
<dbReference type="PROSITE" id="PS51296">
    <property type="entry name" value="RIESKE"/>
    <property type="match status" value="1"/>
</dbReference>
<dbReference type="PANTHER" id="PTHR21266">
    <property type="entry name" value="IRON-SULFUR DOMAIN CONTAINING PROTEIN"/>
    <property type="match status" value="1"/>
</dbReference>
<dbReference type="InterPro" id="IPR017941">
    <property type="entry name" value="Rieske_2Fe-2S"/>
</dbReference>
<dbReference type="Gene3D" id="2.102.10.10">
    <property type="entry name" value="Rieske [2Fe-2S] iron-sulphur domain"/>
    <property type="match status" value="1"/>
</dbReference>
<evidence type="ECO:0000259" key="7">
    <source>
        <dbReference type="PROSITE" id="PS51296"/>
    </source>
</evidence>
<evidence type="ECO:0000313" key="8">
    <source>
        <dbReference type="EMBL" id="GAA0757453.1"/>
    </source>
</evidence>
<evidence type="ECO:0000313" key="9">
    <source>
        <dbReference type="Proteomes" id="UP001500279"/>
    </source>
</evidence>
<dbReference type="CDD" id="cd03469">
    <property type="entry name" value="Rieske_RO_Alpha_N"/>
    <property type="match status" value="1"/>
</dbReference>
<feature type="compositionally biased region" description="Low complexity" evidence="6">
    <location>
        <begin position="1"/>
        <end position="15"/>
    </location>
</feature>
<dbReference type="InterPro" id="IPR044043">
    <property type="entry name" value="VanA_C_cat"/>
</dbReference>
<dbReference type="SUPFAM" id="SSF50022">
    <property type="entry name" value="ISP domain"/>
    <property type="match status" value="1"/>
</dbReference>
<name>A0ABP3VKA3_9BURK</name>
<dbReference type="EMBL" id="BAAAEW010000023">
    <property type="protein sequence ID" value="GAA0757453.1"/>
    <property type="molecule type" value="Genomic_DNA"/>
</dbReference>